<feature type="chain" id="PRO_5034974210" description="UMOD/GP2/OIT3-like D8C domain-containing protein" evidence="3">
    <location>
        <begin position="21"/>
        <end position="153"/>
    </location>
</feature>
<dbReference type="Pfam" id="PF23283">
    <property type="entry name" value="D8C_UMOD"/>
    <property type="match status" value="1"/>
</dbReference>
<evidence type="ECO:0000313" key="6">
    <source>
        <dbReference type="Proteomes" id="UP000694548"/>
    </source>
</evidence>
<name>A0A8C6PEE5_NOTFU</name>
<sequence>CHICLCVYVMTIFINGVLQCADPCDHYSVLNDSWRSVDNANNPLHCDRNINWAGWYRFFLGQADARIPEKCVAELRCGTYAPLWITAPHPTQMNQTVTRSVCGAWSGSCCYLSSNPIQIKLCNGFYVYKPVYPTWCDYAYCAGAWPSLVKENG</sequence>
<feature type="domain" description="UMOD/GP2/OIT3-like D8C" evidence="4">
    <location>
        <begin position="56"/>
        <end position="142"/>
    </location>
</feature>
<dbReference type="InterPro" id="IPR057774">
    <property type="entry name" value="D8C_UMOD/GP2/OIT3-like"/>
</dbReference>
<organism evidence="5 6">
    <name type="scientific">Nothobranchius furzeri</name>
    <name type="common">Turquoise killifish</name>
    <dbReference type="NCBI Taxonomy" id="105023"/>
    <lineage>
        <taxon>Eukaryota</taxon>
        <taxon>Metazoa</taxon>
        <taxon>Chordata</taxon>
        <taxon>Craniata</taxon>
        <taxon>Vertebrata</taxon>
        <taxon>Euteleostomi</taxon>
        <taxon>Actinopterygii</taxon>
        <taxon>Neopterygii</taxon>
        <taxon>Teleostei</taxon>
        <taxon>Neoteleostei</taxon>
        <taxon>Acanthomorphata</taxon>
        <taxon>Ovalentaria</taxon>
        <taxon>Atherinomorphae</taxon>
        <taxon>Cyprinodontiformes</taxon>
        <taxon>Nothobranchiidae</taxon>
        <taxon>Nothobranchius</taxon>
    </lineage>
</organism>
<keyword evidence="1 3" id="KW-0732">Signal</keyword>
<evidence type="ECO:0000259" key="4">
    <source>
        <dbReference type="Pfam" id="PF23283"/>
    </source>
</evidence>
<evidence type="ECO:0000256" key="3">
    <source>
        <dbReference type="SAM" id="SignalP"/>
    </source>
</evidence>
<dbReference type="PANTHER" id="PTHR36191">
    <property type="entry name" value="ENDO/EXONUCLEASE/PHOSPHATASE DOMAIN-CONTAINING PROTEIN-RELATED"/>
    <property type="match status" value="1"/>
</dbReference>
<reference evidence="5" key="1">
    <citation type="submission" date="2025-08" db="UniProtKB">
        <authorList>
            <consortium name="Ensembl"/>
        </authorList>
    </citation>
    <scope>IDENTIFICATION</scope>
</reference>
<dbReference type="Ensembl" id="ENSNFUT00015043558.1">
    <property type="protein sequence ID" value="ENSNFUP00015041730.1"/>
    <property type="gene ID" value="ENSNFUG00015020024.1"/>
</dbReference>
<evidence type="ECO:0000256" key="2">
    <source>
        <dbReference type="ARBA" id="ARBA00023157"/>
    </source>
</evidence>
<accession>A0A8C6PEE5</accession>
<dbReference type="GeneTree" id="ENSGT00940000156038"/>
<evidence type="ECO:0000256" key="1">
    <source>
        <dbReference type="ARBA" id="ARBA00022729"/>
    </source>
</evidence>
<dbReference type="AlphaFoldDB" id="A0A8C6PEE5"/>
<reference evidence="5" key="2">
    <citation type="submission" date="2025-09" db="UniProtKB">
        <authorList>
            <consortium name="Ensembl"/>
        </authorList>
    </citation>
    <scope>IDENTIFICATION</scope>
</reference>
<feature type="signal peptide" evidence="3">
    <location>
        <begin position="1"/>
        <end position="20"/>
    </location>
</feature>
<proteinExistence type="predicted"/>
<protein>
    <recommendedName>
        <fullName evidence="4">UMOD/GP2/OIT3-like D8C domain-containing protein</fullName>
    </recommendedName>
</protein>
<keyword evidence="6" id="KW-1185">Reference proteome</keyword>
<dbReference type="Proteomes" id="UP000694548">
    <property type="component" value="Unassembled WGS sequence"/>
</dbReference>
<dbReference type="PANTHER" id="PTHR36191:SF4">
    <property type="entry name" value="VWFD DOMAIN-CONTAINING PROTEIN"/>
    <property type="match status" value="1"/>
</dbReference>
<keyword evidence="2" id="KW-1015">Disulfide bond</keyword>
<evidence type="ECO:0000313" key="5">
    <source>
        <dbReference type="Ensembl" id="ENSNFUP00015041730.1"/>
    </source>
</evidence>